<evidence type="ECO:0000256" key="6">
    <source>
        <dbReference type="SAM" id="MobiDB-lite"/>
    </source>
</evidence>
<dbReference type="GO" id="GO:0006351">
    <property type="term" value="P:DNA-templated transcription"/>
    <property type="evidence" value="ECO:0007669"/>
    <property type="project" value="InterPro"/>
</dbReference>
<dbReference type="KEGG" id="pchm:VFPPC_03802"/>
<evidence type="ECO:0000313" key="8">
    <source>
        <dbReference type="EMBL" id="OAQ59572.1"/>
    </source>
</evidence>
<dbReference type="RefSeq" id="XP_018137565.1">
    <property type="nucleotide sequence ID" value="XM_018283258.1"/>
</dbReference>
<feature type="compositionally biased region" description="Polar residues" evidence="6">
    <location>
        <begin position="12"/>
        <end position="21"/>
    </location>
</feature>
<dbReference type="GeneID" id="28847252"/>
<keyword evidence="4" id="KW-0804">Transcription</keyword>
<feature type="region of interest" description="Disordered" evidence="6">
    <location>
        <begin position="590"/>
        <end position="610"/>
    </location>
</feature>
<name>A0A179F2A4_METCM</name>
<dbReference type="OrthoDB" id="4456959at2759"/>
<gene>
    <name evidence="8" type="ORF">VFPPC_03802</name>
</gene>
<dbReference type="PANTHER" id="PTHR47338">
    <property type="entry name" value="ZN(II)2CYS6 TRANSCRIPTION FACTOR (EUROFUNG)-RELATED"/>
    <property type="match status" value="1"/>
</dbReference>
<dbReference type="PANTHER" id="PTHR47338:SF23">
    <property type="entry name" value="ZN(II)2CYS6 TRANSCRIPTION FACTOR (EUROFUNG)"/>
    <property type="match status" value="1"/>
</dbReference>
<dbReference type="InterPro" id="IPR050815">
    <property type="entry name" value="TF_fung"/>
</dbReference>
<dbReference type="Proteomes" id="UP000078397">
    <property type="component" value="Unassembled WGS sequence"/>
</dbReference>
<comment type="caution">
    <text evidence="8">The sequence shown here is derived from an EMBL/GenBank/DDBJ whole genome shotgun (WGS) entry which is preliminary data.</text>
</comment>
<dbReference type="CDD" id="cd12148">
    <property type="entry name" value="fungal_TF_MHR"/>
    <property type="match status" value="1"/>
</dbReference>
<dbReference type="STRING" id="1380566.A0A179F2A4"/>
<proteinExistence type="predicted"/>
<feature type="region of interest" description="Disordered" evidence="6">
    <location>
        <begin position="1"/>
        <end position="21"/>
    </location>
</feature>
<keyword evidence="2" id="KW-0479">Metal-binding</keyword>
<keyword evidence="9" id="KW-1185">Reference proteome</keyword>
<dbReference type="GO" id="GO:0005634">
    <property type="term" value="C:nucleus"/>
    <property type="evidence" value="ECO:0007669"/>
    <property type="project" value="UniProtKB-SubCell"/>
</dbReference>
<feature type="domain" description="Xylanolytic transcriptional activator regulatory" evidence="7">
    <location>
        <begin position="185"/>
        <end position="272"/>
    </location>
</feature>
<evidence type="ECO:0000313" key="9">
    <source>
        <dbReference type="Proteomes" id="UP000078397"/>
    </source>
</evidence>
<reference evidence="8 9" key="1">
    <citation type="journal article" date="2016" name="PLoS Pathog.">
        <title>Biosynthesis of antibiotic leucinostatins in bio-control fungus Purpureocillium lilacinum and their inhibition on phytophthora revealed by genome mining.</title>
        <authorList>
            <person name="Wang G."/>
            <person name="Liu Z."/>
            <person name="Lin R."/>
            <person name="Li E."/>
            <person name="Mao Z."/>
            <person name="Ling J."/>
            <person name="Yang Y."/>
            <person name="Yin W.B."/>
            <person name="Xie B."/>
        </authorList>
    </citation>
    <scope>NUCLEOTIDE SEQUENCE [LARGE SCALE GENOMIC DNA]</scope>
    <source>
        <strain evidence="8">170</strain>
    </source>
</reference>
<dbReference type="GO" id="GO:0000981">
    <property type="term" value="F:DNA-binding transcription factor activity, RNA polymerase II-specific"/>
    <property type="evidence" value="ECO:0007669"/>
    <property type="project" value="InterPro"/>
</dbReference>
<comment type="subcellular location">
    <subcellularLocation>
        <location evidence="1">Nucleus</location>
    </subcellularLocation>
</comment>
<dbReference type="AlphaFoldDB" id="A0A179F2A4"/>
<evidence type="ECO:0000259" key="7">
    <source>
        <dbReference type="SMART" id="SM00906"/>
    </source>
</evidence>
<feature type="compositionally biased region" description="Polar residues" evidence="6">
    <location>
        <begin position="590"/>
        <end position="599"/>
    </location>
</feature>
<keyword evidence="3" id="KW-0805">Transcription regulation</keyword>
<dbReference type="EMBL" id="LSBJ02000002">
    <property type="protein sequence ID" value="OAQ59572.1"/>
    <property type="molecule type" value="Genomic_DNA"/>
</dbReference>
<keyword evidence="5" id="KW-0539">Nucleus</keyword>
<evidence type="ECO:0000256" key="3">
    <source>
        <dbReference type="ARBA" id="ARBA00023015"/>
    </source>
</evidence>
<dbReference type="Pfam" id="PF04082">
    <property type="entry name" value="Fungal_trans"/>
    <property type="match status" value="1"/>
</dbReference>
<dbReference type="GO" id="GO:0008270">
    <property type="term" value="F:zinc ion binding"/>
    <property type="evidence" value="ECO:0007669"/>
    <property type="project" value="InterPro"/>
</dbReference>
<organism evidence="8 9">
    <name type="scientific">Pochonia chlamydosporia 170</name>
    <dbReference type="NCBI Taxonomy" id="1380566"/>
    <lineage>
        <taxon>Eukaryota</taxon>
        <taxon>Fungi</taxon>
        <taxon>Dikarya</taxon>
        <taxon>Ascomycota</taxon>
        <taxon>Pezizomycotina</taxon>
        <taxon>Sordariomycetes</taxon>
        <taxon>Hypocreomycetidae</taxon>
        <taxon>Hypocreales</taxon>
        <taxon>Clavicipitaceae</taxon>
        <taxon>Pochonia</taxon>
    </lineage>
</organism>
<dbReference type="InterPro" id="IPR007219">
    <property type="entry name" value="XnlR_reg_dom"/>
</dbReference>
<evidence type="ECO:0000256" key="4">
    <source>
        <dbReference type="ARBA" id="ARBA00023163"/>
    </source>
</evidence>
<evidence type="ECO:0000256" key="1">
    <source>
        <dbReference type="ARBA" id="ARBA00004123"/>
    </source>
</evidence>
<accession>A0A179F2A4</accession>
<sequence>MLIANQIKDSAGSGSMGHSETVQNNLHCGRYPISNGHQYGQPQLANSRKRKHQEDTMSTIPTWDQLDDCASLLPTYGVLEHIINAYFSTVHHWMPFIHQRRFRARLLEPVEAQKMTVLLHGMTVVAFRQIDATAIPIDEVAIEEQIRISRNVVMLNAMDGLSIENLQALALVAFDRMGSANTPRAWAIVGSLVKSVEYLQLTVEPDEVSRHSFMRPLVLLPLAQSPGEEEERRRVFWNIFLLDRFLSVTSGWNPSITAQDAHRRLPSNGKTWNSNERAATPFFGILDRSTSKIGNLMPYVGPHGTPSTESNVQGLSPGAVRTDEAANLGALAFRIEATESLSQVLSCFLLQEFNFRDRDQVSKWLARFKELDLRLVHWKLFFPKRWSDSNVSSDHPSIEMDPNLTLAHLTHNTSMILLHQHIAYPSRDLTNHVKLPTACSAETCQLAAAEIASIIGKFLSHISYLVPAQFAFCAFIAARIMLVHWRLYDTQLRNEFSALISYLRDMSQRWQGAHVTERRRQNVPDELDIAARYATELEGLHEKCLADPGFCTQILTHPFTTACNDADPFAIRHPDTGLFIGRAMDNLSPFSSDQRSPSVSLRHESNVASRQQKRISVRDADYTAATMVAQHPMPEPVAGNGDVVDEMALGLDTESLGDELAAVSHTLLDQQFADMDRVFTLSGTDFTFGIGNWDAVPLS</sequence>
<protein>
    <submittedName>
        <fullName evidence="8">Fungal specific transcription factor</fullName>
    </submittedName>
</protein>
<evidence type="ECO:0000256" key="2">
    <source>
        <dbReference type="ARBA" id="ARBA00022723"/>
    </source>
</evidence>
<evidence type="ECO:0000256" key="5">
    <source>
        <dbReference type="ARBA" id="ARBA00023242"/>
    </source>
</evidence>
<dbReference type="SMART" id="SM00906">
    <property type="entry name" value="Fungal_trans"/>
    <property type="match status" value="1"/>
</dbReference>
<dbReference type="GO" id="GO:0003677">
    <property type="term" value="F:DNA binding"/>
    <property type="evidence" value="ECO:0007669"/>
    <property type="project" value="InterPro"/>
</dbReference>